<dbReference type="Proteomes" id="UP000266673">
    <property type="component" value="Unassembled WGS sequence"/>
</dbReference>
<gene>
    <name evidence="1" type="ORF">C2G38_2044508</name>
</gene>
<comment type="caution">
    <text evidence="1">The sequence shown here is derived from an EMBL/GenBank/DDBJ whole genome shotgun (WGS) entry which is preliminary data.</text>
</comment>
<accession>A0A397UI68</accession>
<sequence>MSYQKRQNANCTIKFVVKLVIISSFLENTCIRVKKLRLKLEFMLELERTPETSLSLLVSGNVVEDRNEDEQTSDHIVKKKQRCVSHVITEFEDKEMKKYL</sequence>
<organism evidence="1 2">
    <name type="scientific">Gigaspora rosea</name>
    <dbReference type="NCBI Taxonomy" id="44941"/>
    <lineage>
        <taxon>Eukaryota</taxon>
        <taxon>Fungi</taxon>
        <taxon>Fungi incertae sedis</taxon>
        <taxon>Mucoromycota</taxon>
        <taxon>Glomeromycotina</taxon>
        <taxon>Glomeromycetes</taxon>
        <taxon>Diversisporales</taxon>
        <taxon>Gigasporaceae</taxon>
        <taxon>Gigaspora</taxon>
    </lineage>
</organism>
<keyword evidence="2" id="KW-1185">Reference proteome</keyword>
<proteinExistence type="predicted"/>
<dbReference type="AlphaFoldDB" id="A0A397UI68"/>
<protein>
    <submittedName>
        <fullName evidence="1">Uncharacterized protein</fullName>
    </submittedName>
</protein>
<evidence type="ECO:0000313" key="1">
    <source>
        <dbReference type="EMBL" id="RIB09201.1"/>
    </source>
</evidence>
<evidence type="ECO:0000313" key="2">
    <source>
        <dbReference type="Proteomes" id="UP000266673"/>
    </source>
</evidence>
<dbReference type="EMBL" id="QKWP01001403">
    <property type="protein sequence ID" value="RIB09201.1"/>
    <property type="molecule type" value="Genomic_DNA"/>
</dbReference>
<reference evidence="1 2" key="1">
    <citation type="submission" date="2018-06" db="EMBL/GenBank/DDBJ databases">
        <title>Comparative genomics reveals the genomic features of Rhizophagus irregularis, R. cerebriforme, R. diaphanum and Gigaspora rosea, and their symbiotic lifestyle signature.</title>
        <authorList>
            <person name="Morin E."/>
            <person name="San Clemente H."/>
            <person name="Chen E.C.H."/>
            <person name="De La Providencia I."/>
            <person name="Hainaut M."/>
            <person name="Kuo A."/>
            <person name="Kohler A."/>
            <person name="Murat C."/>
            <person name="Tang N."/>
            <person name="Roy S."/>
            <person name="Loubradou J."/>
            <person name="Henrissat B."/>
            <person name="Grigoriev I.V."/>
            <person name="Corradi N."/>
            <person name="Roux C."/>
            <person name="Martin F.M."/>
        </authorList>
    </citation>
    <scope>NUCLEOTIDE SEQUENCE [LARGE SCALE GENOMIC DNA]</scope>
    <source>
        <strain evidence="1 2">DAOM 194757</strain>
    </source>
</reference>
<name>A0A397UI68_9GLOM</name>